<dbReference type="InterPro" id="IPR036942">
    <property type="entry name" value="Beta-barrel_TonB_sf"/>
</dbReference>
<dbReference type="InterPro" id="IPR012910">
    <property type="entry name" value="Plug_dom"/>
</dbReference>
<dbReference type="AlphaFoldDB" id="A0A098S012"/>
<dbReference type="STRING" id="1524460.IX84_26965"/>
<dbReference type="Gene3D" id="2.40.170.20">
    <property type="entry name" value="TonB-dependent receptor, beta-barrel domain"/>
    <property type="match status" value="1"/>
</dbReference>
<reference evidence="10 11" key="1">
    <citation type="journal article" date="2014" name="Int. J. Syst. Evol. Microbiol.">
        <title>Phaeodactylibacter xiamenensis gen. nov., sp. nov., a member of the family Saprospiraceae isolated from the marine alga Phaeodactylum tricornutum.</title>
        <authorList>
            <person name="Chen Z.Jr."/>
            <person name="Lei X."/>
            <person name="Lai Q."/>
            <person name="Li Y."/>
            <person name="Zhang B."/>
            <person name="Zhang J."/>
            <person name="Zhang H."/>
            <person name="Yang L."/>
            <person name="Zheng W."/>
            <person name="Tian Y."/>
            <person name="Yu Z."/>
            <person name="Xu H.Jr."/>
            <person name="Zheng T."/>
        </authorList>
    </citation>
    <scope>NUCLEOTIDE SEQUENCE [LARGE SCALE GENOMIC DNA]</scope>
    <source>
        <strain evidence="10 11">KD52</strain>
    </source>
</reference>
<evidence type="ECO:0000313" key="11">
    <source>
        <dbReference type="Proteomes" id="UP000029736"/>
    </source>
</evidence>
<evidence type="ECO:0000256" key="4">
    <source>
        <dbReference type="ARBA" id="ARBA00022692"/>
    </source>
</evidence>
<dbReference type="SUPFAM" id="SSF49464">
    <property type="entry name" value="Carboxypeptidase regulatory domain-like"/>
    <property type="match status" value="1"/>
</dbReference>
<dbReference type="Gene3D" id="2.170.130.10">
    <property type="entry name" value="TonB-dependent receptor, plug domain"/>
    <property type="match status" value="1"/>
</dbReference>
<gene>
    <name evidence="10" type="ORF">IX84_26965</name>
</gene>
<organism evidence="10 11">
    <name type="scientific">Phaeodactylibacter xiamenensis</name>
    <dbReference type="NCBI Taxonomy" id="1524460"/>
    <lineage>
        <taxon>Bacteria</taxon>
        <taxon>Pseudomonadati</taxon>
        <taxon>Bacteroidota</taxon>
        <taxon>Saprospiria</taxon>
        <taxon>Saprospirales</taxon>
        <taxon>Haliscomenobacteraceae</taxon>
        <taxon>Phaeodactylibacter</taxon>
    </lineage>
</organism>
<comment type="subcellular location">
    <subcellularLocation>
        <location evidence="1 7">Cell outer membrane</location>
        <topology evidence="1 7">Multi-pass membrane protein</topology>
    </subcellularLocation>
</comment>
<dbReference type="RefSeq" id="WP_044227840.1">
    <property type="nucleotide sequence ID" value="NZ_JBKAGJ010000003.1"/>
</dbReference>
<dbReference type="Gene3D" id="2.60.40.1120">
    <property type="entry name" value="Carboxypeptidase-like, regulatory domain"/>
    <property type="match status" value="1"/>
</dbReference>
<dbReference type="Pfam" id="PF13715">
    <property type="entry name" value="CarbopepD_reg_2"/>
    <property type="match status" value="1"/>
</dbReference>
<keyword evidence="3 7" id="KW-1134">Transmembrane beta strand</keyword>
<evidence type="ECO:0000256" key="3">
    <source>
        <dbReference type="ARBA" id="ARBA00022452"/>
    </source>
</evidence>
<comment type="caution">
    <text evidence="10">The sequence shown here is derived from an EMBL/GenBank/DDBJ whole genome shotgun (WGS) entry which is preliminary data.</text>
</comment>
<feature type="domain" description="Outer membrane protein beta-barrel" evidence="9">
    <location>
        <begin position="695"/>
        <end position="816"/>
    </location>
</feature>
<dbReference type="InterPro" id="IPR037066">
    <property type="entry name" value="Plug_dom_sf"/>
</dbReference>
<dbReference type="InterPro" id="IPR039426">
    <property type="entry name" value="TonB-dep_rcpt-like"/>
</dbReference>
<accession>A0A098S012</accession>
<feature type="domain" description="TonB-dependent receptor plug" evidence="8">
    <location>
        <begin position="119"/>
        <end position="244"/>
    </location>
</feature>
<evidence type="ECO:0008006" key="12">
    <source>
        <dbReference type="Google" id="ProtNLM"/>
    </source>
</evidence>
<dbReference type="EMBL" id="JPOS01000084">
    <property type="protein sequence ID" value="KGE85714.1"/>
    <property type="molecule type" value="Genomic_DNA"/>
</dbReference>
<evidence type="ECO:0000259" key="8">
    <source>
        <dbReference type="Pfam" id="PF07715"/>
    </source>
</evidence>
<comment type="similarity">
    <text evidence="7">Belongs to the TonB-dependent receptor family.</text>
</comment>
<sequence length="1040" mass="112106">MKEHLNFRQWILPVLLFFCVSTVLGQNRITGTVTDLETGAPLIGATIENIGNGNGTVTDLDGRYAITAESGSTLRFSYIGYSSVDQIVGAESVLDIALASDGENLEEVVVTALGIRKEKKALTYAVQTLQSESIVESQQPNIVNSLQGKIAGVMINNSSGAPGASSVIMIRGGTSLSGNNQPLFVVDGIPIDNSSPVGGGIGLSAQNTNNSNRGIDINPEDIASLTVLKGPAAAVLYGLRASEGAIIITTKKGQAGTFRINYSNAFSYDVVNKVPEFQTAYKQGIDGNFNPDARSSWGPAFGANETVYDNLGNFFQPAVSQRHDISASGGSERSTFYLSASRLDQNGIVPNTSFDRTSFRLSADSKIAKNLSAGGSVNYINSQNQSTLGGSGIAETNIIGATGGGGGGTIRGLYNWPLNDDARNYLTADGRQRTLLGVDNDASFVDNPYWSVYNNPTSSNVNRVISTVNLSYDPFSFLNITYRAGTDFYNEQFTSIRSAGTVIGGEEKGAITEVDRFNQITTSTLVVTGKKSFGGNINTSLALGHNLESARNTSANWYGRNFIVPTFASINNVLQNERVISAGGSRRRIVGAFADFNADWKSIVFLNIRARNDWSSTLPVANRSFFYPSFSGGVVLTDLLNEIGAVNGESDFIPYAKLRASWTRVGKDAPPHVLGNTYFNTTNSFTAGPRGFIANVYAFGAPALRPEFTNAFETGVDIRLFRGKIGVDFTYYNMSSDDQILFTRVPPSASSFISYLNGGRIDNEGIELMINATPIKRSNFTWNVDLNFSRNTSTVVELPGTLDRVEQSDASVDGFVAQGAGFLGESLFGINGDVWKRNEEGQLLLDDMGYPQVSSIKEIIGDRNPDFIAGLTNSLQIGNFNFSFLWDFRIGGDIYNATENALVRNGLSTKTLERGSVTTFEGIIESTGEPNTQQVVLDQNYYQTILRGNGQLFVEDGSWYRLRYATLSYRIPKSFLDRINIKGLEVYATGRNLILITDYSGVDPEVSSGGAGVLGTGSMGMDNLGTPSTRGADFGLRLSF</sequence>
<evidence type="ECO:0000256" key="5">
    <source>
        <dbReference type="ARBA" id="ARBA00023136"/>
    </source>
</evidence>
<keyword evidence="6 7" id="KW-0998">Cell outer membrane</keyword>
<evidence type="ECO:0000256" key="2">
    <source>
        <dbReference type="ARBA" id="ARBA00022448"/>
    </source>
</evidence>
<proteinExistence type="inferred from homology"/>
<dbReference type="Proteomes" id="UP000029736">
    <property type="component" value="Unassembled WGS sequence"/>
</dbReference>
<dbReference type="PROSITE" id="PS52016">
    <property type="entry name" value="TONB_DEPENDENT_REC_3"/>
    <property type="match status" value="1"/>
</dbReference>
<keyword evidence="2 7" id="KW-0813">Transport</keyword>
<keyword evidence="11" id="KW-1185">Reference proteome</keyword>
<name>A0A098S012_9BACT</name>
<evidence type="ECO:0000256" key="1">
    <source>
        <dbReference type="ARBA" id="ARBA00004571"/>
    </source>
</evidence>
<dbReference type="Pfam" id="PF07715">
    <property type="entry name" value="Plug"/>
    <property type="match status" value="1"/>
</dbReference>
<dbReference type="InterPro" id="IPR041700">
    <property type="entry name" value="OMP_b-brl_3"/>
</dbReference>
<dbReference type="InterPro" id="IPR008969">
    <property type="entry name" value="CarboxyPept-like_regulatory"/>
</dbReference>
<protein>
    <recommendedName>
        <fullName evidence="12">TonB-dependent receptor</fullName>
    </recommendedName>
</protein>
<evidence type="ECO:0000256" key="7">
    <source>
        <dbReference type="PROSITE-ProRule" id="PRU01360"/>
    </source>
</evidence>
<evidence type="ECO:0000259" key="9">
    <source>
        <dbReference type="Pfam" id="PF14905"/>
    </source>
</evidence>
<dbReference type="Pfam" id="PF14905">
    <property type="entry name" value="OMP_b-brl_3"/>
    <property type="match status" value="1"/>
</dbReference>
<dbReference type="GO" id="GO:0009279">
    <property type="term" value="C:cell outer membrane"/>
    <property type="evidence" value="ECO:0007669"/>
    <property type="project" value="UniProtKB-SubCell"/>
</dbReference>
<dbReference type="OrthoDB" id="9768177at2"/>
<evidence type="ECO:0000256" key="6">
    <source>
        <dbReference type="ARBA" id="ARBA00023237"/>
    </source>
</evidence>
<dbReference type="InterPro" id="IPR023996">
    <property type="entry name" value="TonB-dep_OMP_SusC/RagA"/>
</dbReference>
<keyword evidence="5 7" id="KW-0472">Membrane</keyword>
<dbReference type="NCBIfam" id="TIGR04056">
    <property type="entry name" value="OMP_RagA_SusC"/>
    <property type="match status" value="1"/>
</dbReference>
<keyword evidence="4 7" id="KW-0812">Transmembrane</keyword>
<dbReference type="SUPFAM" id="SSF56935">
    <property type="entry name" value="Porins"/>
    <property type="match status" value="1"/>
</dbReference>
<evidence type="ECO:0000313" key="10">
    <source>
        <dbReference type="EMBL" id="KGE85714.1"/>
    </source>
</evidence>